<dbReference type="GO" id="GO:0003723">
    <property type="term" value="F:RNA binding"/>
    <property type="evidence" value="ECO:0007669"/>
    <property type="project" value="TreeGrafter"/>
</dbReference>
<dbReference type="OrthoDB" id="200206at2759"/>
<keyword evidence="1 7" id="KW-0853">WD repeat</keyword>
<name>A0A7S3ZX57_9STRA</name>
<dbReference type="InterPro" id="IPR036322">
    <property type="entry name" value="WD40_repeat_dom_sf"/>
</dbReference>
<evidence type="ECO:0000256" key="1">
    <source>
        <dbReference type="ARBA" id="ARBA00022574"/>
    </source>
</evidence>
<evidence type="ECO:0000256" key="2">
    <source>
        <dbReference type="ARBA" id="ARBA00022664"/>
    </source>
</evidence>
<evidence type="ECO:0000256" key="7">
    <source>
        <dbReference type="PROSITE-ProRule" id="PRU00221"/>
    </source>
</evidence>
<dbReference type="Gene3D" id="2.130.10.10">
    <property type="entry name" value="YVTN repeat-like/Quinoprotein amine dehydrogenase"/>
    <property type="match status" value="1"/>
</dbReference>
<dbReference type="EMBL" id="HBIW01014321">
    <property type="protein sequence ID" value="CAE0696882.1"/>
    <property type="molecule type" value="Transcribed_RNA"/>
</dbReference>
<evidence type="ECO:0000256" key="4">
    <source>
        <dbReference type="ARBA" id="ARBA00023187"/>
    </source>
</evidence>
<keyword evidence="10" id="KW-1185">Reference proteome</keyword>
<dbReference type="InterPro" id="IPR001680">
    <property type="entry name" value="WD40_rpt"/>
</dbReference>
<dbReference type="Proteomes" id="UP000789595">
    <property type="component" value="Unassembled WGS sequence"/>
</dbReference>
<evidence type="ECO:0000313" key="10">
    <source>
        <dbReference type="Proteomes" id="UP000789595"/>
    </source>
</evidence>
<protein>
    <recommendedName>
        <fullName evidence="6">Serine-threonine kinase receptor-associated protein</fullName>
    </recommendedName>
</protein>
<dbReference type="PROSITE" id="PS50082">
    <property type="entry name" value="WD_REPEATS_2"/>
    <property type="match status" value="2"/>
</dbReference>
<evidence type="ECO:0000256" key="5">
    <source>
        <dbReference type="ARBA" id="ARBA00038394"/>
    </source>
</evidence>
<reference evidence="8" key="1">
    <citation type="submission" date="2021-01" db="EMBL/GenBank/DDBJ databases">
        <authorList>
            <person name="Corre E."/>
            <person name="Pelletier E."/>
            <person name="Niang G."/>
            <person name="Scheremetjew M."/>
            <person name="Finn R."/>
            <person name="Kale V."/>
            <person name="Holt S."/>
            <person name="Cochrane G."/>
            <person name="Meng A."/>
            <person name="Brown T."/>
            <person name="Cohen L."/>
        </authorList>
    </citation>
    <scope>NUCLEOTIDE SEQUENCE</scope>
    <source>
        <strain evidence="8">CCMP1756</strain>
    </source>
</reference>
<dbReference type="PANTHER" id="PTHR19877">
    <property type="entry name" value="EUKARYOTIC TRANSLATION INITIATION FACTOR 3 SUBUNIT I"/>
    <property type="match status" value="1"/>
</dbReference>
<proteinExistence type="inferred from homology"/>
<dbReference type="SUPFAM" id="SSF50978">
    <property type="entry name" value="WD40 repeat-like"/>
    <property type="match status" value="1"/>
</dbReference>
<comment type="similarity">
    <text evidence="5">Belongs to the WD repeat STRAP family.</text>
</comment>
<evidence type="ECO:0000256" key="3">
    <source>
        <dbReference type="ARBA" id="ARBA00022737"/>
    </source>
</evidence>
<evidence type="ECO:0000313" key="9">
    <source>
        <dbReference type="EMBL" id="CAH0372995.1"/>
    </source>
</evidence>
<dbReference type="GO" id="GO:0000387">
    <property type="term" value="P:spliceosomal snRNP assembly"/>
    <property type="evidence" value="ECO:0007669"/>
    <property type="project" value="TreeGrafter"/>
</dbReference>
<evidence type="ECO:0000313" key="8">
    <source>
        <dbReference type="EMBL" id="CAE0696882.1"/>
    </source>
</evidence>
<dbReference type="Pfam" id="PF00400">
    <property type="entry name" value="WD40"/>
    <property type="match status" value="3"/>
</dbReference>
<feature type="repeat" description="WD" evidence="7">
    <location>
        <begin position="67"/>
        <end position="108"/>
    </location>
</feature>
<reference evidence="9" key="2">
    <citation type="submission" date="2021-11" db="EMBL/GenBank/DDBJ databases">
        <authorList>
            <consortium name="Genoscope - CEA"/>
            <person name="William W."/>
        </authorList>
    </citation>
    <scope>NUCLEOTIDE SEQUENCE</scope>
</reference>
<dbReference type="SMART" id="SM00320">
    <property type="entry name" value="WD40"/>
    <property type="match status" value="5"/>
</dbReference>
<evidence type="ECO:0000256" key="6">
    <source>
        <dbReference type="ARBA" id="ARBA00040390"/>
    </source>
</evidence>
<keyword evidence="3" id="KW-0677">Repeat</keyword>
<gene>
    <name evidence="8" type="ORF">PCAL00307_LOCUS12318</name>
    <name evidence="9" type="ORF">PECAL_4P01590</name>
</gene>
<organism evidence="8">
    <name type="scientific">Pelagomonas calceolata</name>
    <dbReference type="NCBI Taxonomy" id="35677"/>
    <lineage>
        <taxon>Eukaryota</taxon>
        <taxon>Sar</taxon>
        <taxon>Stramenopiles</taxon>
        <taxon>Ochrophyta</taxon>
        <taxon>Pelagophyceae</taxon>
        <taxon>Pelagomonadales</taxon>
        <taxon>Pelagomonadaceae</taxon>
        <taxon>Pelagomonas</taxon>
    </lineage>
</organism>
<dbReference type="EMBL" id="CAKKNE010000004">
    <property type="protein sequence ID" value="CAH0372995.1"/>
    <property type="molecule type" value="Genomic_DNA"/>
</dbReference>
<dbReference type="GO" id="GO:0032797">
    <property type="term" value="C:SMN complex"/>
    <property type="evidence" value="ECO:0007669"/>
    <property type="project" value="TreeGrafter"/>
</dbReference>
<keyword evidence="4" id="KW-0508">mRNA splicing</keyword>
<dbReference type="PROSITE" id="PS50294">
    <property type="entry name" value="WD_REPEATS_REGION"/>
    <property type="match status" value="2"/>
</dbReference>
<accession>A0A7S3ZX57</accession>
<sequence>MAAALQELLSEHSSKGPPPIVCPGHTRPLAEVSFSPETPDGYFLVSACLDGQPMLRDATTGDWIGTFAGHKGAVWSAKLCSEARLCATGSGDFSAKVWDAVTGNCLATLDHRHVVKCVDFSSDRRLLATVGKEGAARVFDVEAGLGASGPERLFGARDDSDGRKVTVNKCAWTEAGLLVCGAADGKVSVLDPRVDGDDPIAIIDVGKDAVMDLELTNGALGPTLTVCSGEQVHLVDAVRWTSTKKVIDCPVHFREEGGASLRNDGKEIVVGGGRHGGSRQGALGVEKGAKKVGDVGSDLCVHVIDVKTGKVSLERKGHCGPVRCVRFHPDAKAGRFATGSEDGTIRLWDPAEA</sequence>
<keyword evidence="2" id="KW-0507">mRNA processing</keyword>
<dbReference type="PANTHER" id="PTHR19877:SF13">
    <property type="entry name" value="SERINE-THREONINE KINASE RECEPTOR-ASSOCIATED PROTEIN"/>
    <property type="match status" value="1"/>
</dbReference>
<feature type="repeat" description="WD" evidence="7">
    <location>
        <begin position="315"/>
        <end position="353"/>
    </location>
</feature>
<dbReference type="InterPro" id="IPR015943">
    <property type="entry name" value="WD40/YVTN_repeat-like_dom_sf"/>
</dbReference>
<dbReference type="AlphaFoldDB" id="A0A7S3ZX57"/>